<dbReference type="PANTHER" id="PTHR14741:SF32">
    <property type="entry name" value="TRIMETHYLGUANOSINE SYNTHASE"/>
    <property type="match status" value="1"/>
</dbReference>
<dbReference type="InterPro" id="IPR029063">
    <property type="entry name" value="SAM-dependent_MTases_sf"/>
</dbReference>
<gene>
    <name evidence="3" type="ORF">LX13_000676</name>
</gene>
<comment type="caution">
    <text evidence="3">The sequence shown here is derived from an EMBL/GenBank/DDBJ whole genome shotgun (WGS) entry which is preliminary data.</text>
</comment>
<dbReference type="CDD" id="cd02440">
    <property type="entry name" value="AdoMet_MTases"/>
    <property type="match status" value="1"/>
</dbReference>
<keyword evidence="4" id="KW-1185">Reference proteome</keyword>
<keyword evidence="3" id="KW-0808">Transferase</keyword>
<dbReference type="EMBL" id="JAMTCJ010000001">
    <property type="protein sequence ID" value="MCP2174869.1"/>
    <property type="molecule type" value="Genomic_DNA"/>
</dbReference>
<dbReference type="GO" id="GO:0008168">
    <property type="term" value="F:methyltransferase activity"/>
    <property type="evidence" value="ECO:0007669"/>
    <property type="project" value="UniProtKB-KW"/>
</dbReference>
<feature type="domain" description="THUMP-like" evidence="2">
    <location>
        <begin position="317"/>
        <end position="388"/>
    </location>
</feature>
<sequence length="393" mass="41689">MAGVDVDTFRTLLTPAGQALLAEVHRCAGVESDHALGARLRESHDVDLVAAAVTQNHLRGVAVDRFGTDAGRMYFTHDALRHATGALVADHRARRMRDLGVRRVVDVGCGLGGDLLAFARAGLEVRGIDIDPVSVEIARANLDALGLPGTVEVGDARGVVAAADELVFCDPDHRTPRGRLAGLDALSPTWDLIGSMLTGRAVATVFPGVAHGELPDGVEAEWISAGGEVVDTTLWGRGLTDGGPYRRATLLPGGESIVGGDEDDVPVGDVGRHLIEPHEVVIRAGLTARLATELGGWSPDPQLHWISTDDPVDTPFARVYTVLRELPFRTPKLRIALHDRGIGTLTVKSRGLPIVPDALIAKLRLDGPDAATVVLTRVAGEGRAFLVEETPHR</sequence>
<proteinExistence type="predicted"/>
<evidence type="ECO:0000313" key="3">
    <source>
        <dbReference type="EMBL" id="MCP2174869.1"/>
    </source>
</evidence>
<name>A0ABT1H9E1_9NOCA</name>
<dbReference type="RefSeq" id="WP_253659887.1">
    <property type="nucleotide sequence ID" value="NZ_BAAAJQ010000001.1"/>
</dbReference>
<organism evidence="3 4">
    <name type="scientific">Williamsia maris</name>
    <dbReference type="NCBI Taxonomy" id="72806"/>
    <lineage>
        <taxon>Bacteria</taxon>
        <taxon>Bacillati</taxon>
        <taxon>Actinomycetota</taxon>
        <taxon>Actinomycetes</taxon>
        <taxon>Mycobacteriales</taxon>
        <taxon>Nocardiaceae</taxon>
        <taxon>Williamsia</taxon>
    </lineage>
</organism>
<keyword evidence="3" id="KW-0489">Methyltransferase</keyword>
<dbReference type="SUPFAM" id="SSF53335">
    <property type="entry name" value="S-adenosyl-L-methionine-dependent methyltransferases"/>
    <property type="match status" value="1"/>
</dbReference>
<dbReference type="InterPro" id="IPR041497">
    <property type="entry name" value="Thump-like"/>
</dbReference>
<evidence type="ECO:0000259" key="1">
    <source>
        <dbReference type="Pfam" id="PF13649"/>
    </source>
</evidence>
<reference evidence="3 4" key="1">
    <citation type="submission" date="2022-06" db="EMBL/GenBank/DDBJ databases">
        <title>Genomic Encyclopedia of Archaeal and Bacterial Type Strains, Phase II (KMG-II): from individual species to whole genera.</title>
        <authorList>
            <person name="Goeker M."/>
        </authorList>
    </citation>
    <scope>NUCLEOTIDE SEQUENCE [LARGE SCALE GENOMIC DNA]</scope>
    <source>
        <strain evidence="3 4">DSM 44693</strain>
    </source>
</reference>
<dbReference type="PANTHER" id="PTHR14741">
    <property type="entry name" value="S-ADENOSYLMETHIONINE-DEPENDENT METHYLTRANSFERASE RELATED"/>
    <property type="match status" value="1"/>
</dbReference>
<dbReference type="Pfam" id="PF18096">
    <property type="entry name" value="Thump_like"/>
    <property type="match status" value="1"/>
</dbReference>
<evidence type="ECO:0000259" key="2">
    <source>
        <dbReference type="Pfam" id="PF18096"/>
    </source>
</evidence>
<dbReference type="Gene3D" id="3.40.50.150">
    <property type="entry name" value="Vaccinia Virus protein VP39"/>
    <property type="match status" value="1"/>
</dbReference>
<dbReference type="GO" id="GO:0032259">
    <property type="term" value="P:methylation"/>
    <property type="evidence" value="ECO:0007669"/>
    <property type="project" value="UniProtKB-KW"/>
</dbReference>
<dbReference type="InterPro" id="IPR041698">
    <property type="entry name" value="Methyltransf_25"/>
</dbReference>
<dbReference type="Pfam" id="PF13649">
    <property type="entry name" value="Methyltransf_25"/>
    <property type="match status" value="1"/>
</dbReference>
<feature type="domain" description="Methyltransferase" evidence="1">
    <location>
        <begin position="104"/>
        <end position="159"/>
    </location>
</feature>
<protein>
    <submittedName>
        <fullName evidence="3">Methyltransferase domain-containing protein</fullName>
    </submittedName>
</protein>
<evidence type="ECO:0000313" key="4">
    <source>
        <dbReference type="Proteomes" id="UP001206895"/>
    </source>
</evidence>
<dbReference type="Proteomes" id="UP001206895">
    <property type="component" value="Unassembled WGS sequence"/>
</dbReference>
<accession>A0ABT1H9E1</accession>